<evidence type="ECO:0000256" key="3">
    <source>
        <dbReference type="ARBA" id="ARBA00022801"/>
    </source>
</evidence>
<keyword evidence="3" id="KW-0378">Hydrolase</keyword>
<evidence type="ECO:0000259" key="10">
    <source>
        <dbReference type="PROSITE" id="PS51194"/>
    </source>
</evidence>
<evidence type="ECO:0000313" key="11">
    <source>
        <dbReference type="EMBL" id="TDR20864.1"/>
    </source>
</evidence>
<dbReference type="SUPFAM" id="SSF52540">
    <property type="entry name" value="P-loop containing nucleoside triphosphate hydrolases"/>
    <property type="match status" value="1"/>
</dbReference>
<dbReference type="Pfam" id="PF00270">
    <property type="entry name" value="DEAD"/>
    <property type="match status" value="1"/>
</dbReference>
<dbReference type="PROSITE" id="PS51194">
    <property type="entry name" value="HELICASE_CTER"/>
    <property type="match status" value="1"/>
</dbReference>
<keyword evidence="4 11" id="KW-0347">Helicase</keyword>
<dbReference type="InterPro" id="IPR014001">
    <property type="entry name" value="Helicase_ATP-bd"/>
</dbReference>
<gene>
    <name evidence="11" type="ORF">C8D91_1842</name>
</gene>
<dbReference type="InterPro" id="IPR045628">
    <property type="entry name" value="Lhr_WH_dom"/>
</dbReference>
<evidence type="ECO:0000256" key="2">
    <source>
        <dbReference type="ARBA" id="ARBA00022763"/>
    </source>
</evidence>
<dbReference type="SMART" id="SM00490">
    <property type="entry name" value="HELICc"/>
    <property type="match status" value="1"/>
</dbReference>
<dbReference type="EMBL" id="SNZB01000003">
    <property type="protein sequence ID" value="TDR20864.1"/>
    <property type="molecule type" value="Genomic_DNA"/>
</dbReference>
<accession>A0A4R6XS61</accession>
<dbReference type="RefSeq" id="WP_099018685.1">
    <property type="nucleotide sequence ID" value="NZ_NIHB01000001.1"/>
</dbReference>
<keyword evidence="7" id="KW-0234">DNA repair</keyword>
<dbReference type="PANTHER" id="PTHR47962">
    <property type="entry name" value="ATP-DEPENDENT HELICASE LHR-RELATED-RELATED"/>
    <property type="match status" value="1"/>
</dbReference>
<keyword evidence="8" id="KW-0413">Isomerase</keyword>
<evidence type="ECO:0000256" key="5">
    <source>
        <dbReference type="ARBA" id="ARBA00022840"/>
    </source>
</evidence>
<dbReference type="GO" id="GO:0004386">
    <property type="term" value="F:helicase activity"/>
    <property type="evidence" value="ECO:0007669"/>
    <property type="project" value="UniProtKB-KW"/>
</dbReference>
<organism evidence="11 12">
    <name type="scientific">Marinicella litoralis</name>
    <dbReference type="NCBI Taxonomy" id="644220"/>
    <lineage>
        <taxon>Bacteria</taxon>
        <taxon>Pseudomonadati</taxon>
        <taxon>Pseudomonadota</taxon>
        <taxon>Gammaproteobacteria</taxon>
        <taxon>Lysobacterales</taxon>
        <taxon>Marinicellaceae</taxon>
        <taxon>Marinicella</taxon>
    </lineage>
</organism>
<dbReference type="Pfam" id="PF23234">
    <property type="entry name" value="WHD_4th_Lhr"/>
    <property type="match status" value="1"/>
</dbReference>
<dbReference type="InterPro" id="IPR001650">
    <property type="entry name" value="Helicase_C-like"/>
</dbReference>
<dbReference type="OrthoDB" id="9815222at2"/>
<dbReference type="InterPro" id="IPR055367">
    <property type="entry name" value="WH4_Lhr"/>
</dbReference>
<reference evidence="11 12" key="1">
    <citation type="submission" date="2019-03" db="EMBL/GenBank/DDBJ databases">
        <title>Genomic Encyclopedia of Type Strains, Phase IV (KMG-IV): sequencing the most valuable type-strain genomes for metagenomic binning, comparative biology and taxonomic classification.</title>
        <authorList>
            <person name="Goeker M."/>
        </authorList>
    </citation>
    <scope>NUCLEOTIDE SEQUENCE [LARGE SCALE GENOMIC DNA]</scope>
    <source>
        <strain evidence="11 12">DSM 25488</strain>
    </source>
</reference>
<proteinExistence type="predicted"/>
<dbReference type="CDD" id="cd18796">
    <property type="entry name" value="SF2_C_LHR"/>
    <property type="match status" value="1"/>
</dbReference>
<keyword evidence="12" id="KW-1185">Reference proteome</keyword>
<name>A0A4R6XS61_9GAMM</name>
<keyword evidence="5" id="KW-0067">ATP-binding</keyword>
<dbReference type="GO" id="GO:0005524">
    <property type="term" value="F:ATP binding"/>
    <property type="evidence" value="ECO:0007669"/>
    <property type="project" value="UniProtKB-KW"/>
</dbReference>
<dbReference type="Gene3D" id="3.40.50.300">
    <property type="entry name" value="P-loop containing nucleotide triphosphate hydrolases"/>
    <property type="match status" value="2"/>
</dbReference>
<evidence type="ECO:0000256" key="6">
    <source>
        <dbReference type="ARBA" id="ARBA00023125"/>
    </source>
</evidence>
<evidence type="ECO:0000256" key="8">
    <source>
        <dbReference type="ARBA" id="ARBA00023235"/>
    </source>
</evidence>
<dbReference type="Pfam" id="PF00271">
    <property type="entry name" value="Helicase_C"/>
    <property type="match status" value="1"/>
</dbReference>
<dbReference type="Proteomes" id="UP000295724">
    <property type="component" value="Unassembled WGS sequence"/>
</dbReference>
<comment type="caution">
    <text evidence="11">The sequence shown here is derived from an EMBL/GenBank/DDBJ whole genome shotgun (WGS) entry which is preliminary data.</text>
</comment>
<evidence type="ECO:0000256" key="7">
    <source>
        <dbReference type="ARBA" id="ARBA00023204"/>
    </source>
</evidence>
<keyword evidence="6" id="KW-0238">DNA-binding</keyword>
<keyword evidence="1" id="KW-0547">Nucleotide-binding</keyword>
<dbReference type="InterPro" id="IPR013701">
    <property type="entry name" value="Lhr-like_DEAD/DEAH_assoc"/>
</dbReference>
<dbReference type="PANTHER" id="PTHR47962:SF5">
    <property type="entry name" value="ATP-DEPENDENT HELICASE LHR-RELATED"/>
    <property type="match status" value="1"/>
</dbReference>
<dbReference type="GO" id="GO:0006281">
    <property type="term" value="P:DNA repair"/>
    <property type="evidence" value="ECO:0007669"/>
    <property type="project" value="UniProtKB-KW"/>
</dbReference>
<keyword evidence="2" id="KW-0227">DNA damage</keyword>
<dbReference type="InterPro" id="IPR052511">
    <property type="entry name" value="ATP-dep_Helicase"/>
</dbReference>
<dbReference type="Pfam" id="PF23235">
    <property type="entry name" value="WHD_3rd_Lhr"/>
    <property type="match status" value="1"/>
</dbReference>
<evidence type="ECO:0000256" key="4">
    <source>
        <dbReference type="ARBA" id="ARBA00022806"/>
    </source>
</evidence>
<dbReference type="GO" id="GO:0016887">
    <property type="term" value="F:ATP hydrolysis activity"/>
    <property type="evidence" value="ECO:0007669"/>
    <property type="project" value="TreeGrafter"/>
</dbReference>
<dbReference type="Pfam" id="PF19306">
    <property type="entry name" value="WHD_Lhr"/>
    <property type="match status" value="1"/>
</dbReference>
<evidence type="ECO:0000313" key="12">
    <source>
        <dbReference type="Proteomes" id="UP000295724"/>
    </source>
</evidence>
<feature type="domain" description="Helicase ATP-binding" evidence="9">
    <location>
        <begin position="25"/>
        <end position="213"/>
    </location>
</feature>
<feature type="domain" description="Helicase C-terminal" evidence="10">
    <location>
        <begin position="244"/>
        <end position="397"/>
    </location>
</feature>
<evidence type="ECO:0000256" key="1">
    <source>
        <dbReference type="ARBA" id="ARBA00022741"/>
    </source>
</evidence>
<dbReference type="PROSITE" id="PS51192">
    <property type="entry name" value="HELICASE_ATP_BIND_1"/>
    <property type="match status" value="1"/>
</dbReference>
<dbReference type="InterPro" id="IPR055368">
    <property type="entry name" value="WH3_Lhr"/>
</dbReference>
<dbReference type="InterPro" id="IPR011545">
    <property type="entry name" value="DEAD/DEAH_box_helicase_dom"/>
</dbReference>
<dbReference type="GO" id="GO:0003677">
    <property type="term" value="F:DNA binding"/>
    <property type="evidence" value="ECO:0007669"/>
    <property type="project" value="UniProtKB-KW"/>
</dbReference>
<dbReference type="SMART" id="SM00487">
    <property type="entry name" value="DEXDc"/>
    <property type="match status" value="1"/>
</dbReference>
<sequence length="1299" mass="147025">MFNQVINQWFAKKFKKPTPVQQAAWQKIKTGKDVLVSAPTGSGKTLAAFLSAINQLFESQADESTGLKVIYVSPLKALSNDINLNLQTPLCDLNALHKEQFQLTSAVWTGDTVSYEREKIKRQPPHILVTTPESLYNILTSKAGRAMMNGVETVIVDEVHALASNKRGAHLLLTLMRLEALALRRPQRIAISATQRPIEKMQNYILHPEFSEVVNLGHRRTMDLSIEIVASPLSAVISNEQWGEIYELLATAIKQHRTTLVFVNNRRLAERVAKHLAERVGQDWVTAHHGSLAKEHRLLAEQALKAGKLKAIVATASLELGIDIGDVDLVCQLGSPGSIQAFLQRVGRSGHGVNRTPKGMIFPLTIDDLLEATALFRAIDSDQLELTQFPIQPLDVLAQQIVAEVSQKNWQLSQLYHLYKTASLYNSLTEQQFTQVVQMLADGYSGRSTFQKALVFYDEITGEIRPRKAASLTALLNGGTIPDQFDYDVRLLPDDLKIGSLNEDFSFESIPGDIFQLGNHSYRILKVQTGVVFVEDAAGQPPNIPFWFGVQMWRSDELSRAVSDLRHDLDRYIETGMKEPPSELPVNQLGLDQLINYTQKTKDVLQVFPSQQDVVVERFFDGNNDMHLVIHSVFGSRVNRAWGLALRKKFCRQFNFELQAAALEDALILSLSSTHSFELATIKGYLKADSVKEVLIQALLDTPFFVTQWRWNASVALAVKRRRGGKRVLPQFQRNEAEDLVAEIFPEQIACAENIAGSRTVPDHPLVEQTINDCTLGIMDVDKLADILHQIDVGKINIHYIDSHTPSPTSLAIINARNYAFLDEAPAEERRTLAVQSQSLDQSFATIGLNPQDITEFNSHIRPKVRDLDELQEYVFFMGILWPDEAVQFSAGLQSLMDQGKVLRHDIKGIDVYISPKYKNLLVLLTEQPAELERADLLNMVGNRLTLSGLIAFEQIHKRIPVAASVLQQVLIQLEINGVAFQFKQDQWIERNHLAKLRKSQLNRFRRAVVTLSADAYNDFLSDWQFINKPAVGVEGLSQVLNQWQGYAANVQDWENDVLKPRVEDYHGMMLDMLCQSGQYIWKRAKAKLVSDDLNQMSIKKTQFTFLESKLSHLFPAQDNILPMNSKSLMVLELLNKRGAMFFREVLDLTDLMPVELEQVLIQLIKHGLIVADGFQALRVFSQSPAERRRQLLKAKKHANNYGYLEMMGRWSVIKTKQVDVSAYIHIMLQRYGVLSYDIWNKEDLPVKWRTVSFELQTLEARGELLAGRFIHNMSGMQYAKPNAYRKIQSMTRPKSEQI</sequence>
<dbReference type="InterPro" id="IPR027417">
    <property type="entry name" value="P-loop_NTPase"/>
</dbReference>
<dbReference type="Pfam" id="PF08494">
    <property type="entry name" value="DEAD_assoc"/>
    <property type="match status" value="1"/>
</dbReference>
<protein>
    <submittedName>
        <fullName evidence="11">Lhr family ATP dependent helicase</fullName>
    </submittedName>
</protein>
<evidence type="ECO:0000259" key="9">
    <source>
        <dbReference type="PROSITE" id="PS51192"/>
    </source>
</evidence>